<dbReference type="PANTHER" id="PTHR31672:SF13">
    <property type="entry name" value="F-BOX PROTEIN CPR30-LIKE"/>
    <property type="match status" value="1"/>
</dbReference>
<gene>
    <name evidence="3" type="ORF">OLC1_LOCUS12724</name>
</gene>
<dbReference type="InterPro" id="IPR013187">
    <property type="entry name" value="F-box-assoc_dom_typ3"/>
</dbReference>
<evidence type="ECO:0000313" key="4">
    <source>
        <dbReference type="Proteomes" id="UP001161247"/>
    </source>
</evidence>
<dbReference type="InterPro" id="IPR050796">
    <property type="entry name" value="SCF_F-box_component"/>
</dbReference>
<dbReference type="Proteomes" id="UP001161247">
    <property type="component" value="Chromosome 4"/>
</dbReference>
<feature type="domain" description="F-box" evidence="2">
    <location>
        <begin position="26"/>
        <end position="71"/>
    </location>
</feature>
<dbReference type="PROSITE" id="PS50181">
    <property type="entry name" value="FBOX"/>
    <property type="match status" value="1"/>
</dbReference>
<evidence type="ECO:0000256" key="1">
    <source>
        <dbReference type="SAM" id="SignalP"/>
    </source>
</evidence>
<dbReference type="NCBIfam" id="TIGR01640">
    <property type="entry name" value="F_box_assoc_1"/>
    <property type="match status" value="1"/>
</dbReference>
<dbReference type="AlphaFoldDB" id="A0AAV1D722"/>
<dbReference type="SUPFAM" id="SSF81383">
    <property type="entry name" value="F-box domain"/>
    <property type="match status" value="1"/>
</dbReference>
<keyword evidence="1" id="KW-0732">Signal</keyword>
<reference evidence="3" key="1">
    <citation type="submission" date="2023-03" db="EMBL/GenBank/DDBJ databases">
        <authorList>
            <person name="Julca I."/>
        </authorList>
    </citation>
    <scope>NUCLEOTIDE SEQUENCE</scope>
</reference>
<protein>
    <submittedName>
        <fullName evidence="3">OLC1v1002111C2</fullName>
    </submittedName>
</protein>
<proteinExistence type="predicted"/>
<dbReference type="Pfam" id="PF08268">
    <property type="entry name" value="FBA_3"/>
    <property type="match status" value="1"/>
</dbReference>
<feature type="signal peptide" evidence="1">
    <location>
        <begin position="1"/>
        <end position="22"/>
    </location>
</feature>
<name>A0AAV1D722_OLDCO</name>
<organism evidence="3 4">
    <name type="scientific">Oldenlandia corymbosa var. corymbosa</name>
    <dbReference type="NCBI Taxonomy" id="529605"/>
    <lineage>
        <taxon>Eukaryota</taxon>
        <taxon>Viridiplantae</taxon>
        <taxon>Streptophyta</taxon>
        <taxon>Embryophyta</taxon>
        <taxon>Tracheophyta</taxon>
        <taxon>Spermatophyta</taxon>
        <taxon>Magnoliopsida</taxon>
        <taxon>eudicotyledons</taxon>
        <taxon>Gunneridae</taxon>
        <taxon>Pentapetalae</taxon>
        <taxon>asterids</taxon>
        <taxon>lamiids</taxon>
        <taxon>Gentianales</taxon>
        <taxon>Rubiaceae</taxon>
        <taxon>Rubioideae</taxon>
        <taxon>Spermacoceae</taxon>
        <taxon>Hedyotis-Oldenlandia complex</taxon>
        <taxon>Oldenlandia</taxon>
    </lineage>
</organism>
<keyword evidence="4" id="KW-1185">Reference proteome</keyword>
<dbReference type="InterPro" id="IPR001810">
    <property type="entry name" value="F-box_dom"/>
</dbReference>
<feature type="chain" id="PRO_5043942588" evidence="1">
    <location>
        <begin position="23"/>
        <end position="405"/>
    </location>
</feature>
<dbReference type="Gene3D" id="1.20.1280.50">
    <property type="match status" value="1"/>
</dbReference>
<dbReference type="Pfam" id="PF00646">
    <property type="entry name" value="F-box"/>
    <property type="match status" value="1"/>
</dbReference>
<accession>A0AAV1D722</accession>
<dbReference type="InterPro" id="IPR036047">
    <property type="entry name" value="F-box-like_dom_sf"/>
</dbReference>
<evidence type="ECO:0000259" key="2">
    <source>
        <dbReference type="PROSITE" id="PS50181"/>
    </source>
</evidence>
<dbReference type="SMART" id="SM00256">
    <property type="entry name" value="FBOX"/>
    <property type="match status" value="1"/>
</dbReference>
<dbReference type="EMBL" id="OX459121">
    <property type="protein sequence ID" value="CAI9103595.1"/>
    <property type="molecule type" value="Genomic_DNA"/>
</dbReference>
<dbReference type="PANTHER" id="PTHR31672">
    <property type="entry name" value="BNACNNG10540D PROTEIN"/>
    <property type="match status" value="1"/>
</dbReference>
<sequence length="405" mass="47270">MSFRCFRWMWDVLYVLVPAVKLLHPHNRSVYLPDDVMIEILSRLPVESLQSCQKLCKQWRSLTTSPFFIRLHIERASPVILMRVESYGSFKQQDPVYYLYECTKIGTLKISKLRFRESILFHERTQLMSSCGGFLIFGSERRCYFLNPVTQEHFAVDCPSSGLYCIFCGFFYHSSRNEFKVLYATGVPGNSFCYYIYTLGTNNWRMINPPPFPYAPVIVAPWDPAVCNGFLHWMAGWLFADFSPDPPHACGILVFEMNSEEFSVRPHPGHKECSDKVNHWTMSLLVNDEQHLVFCNLEGQMGLIDIWMLEDHASWFWVRKWKLNLCTFDLPVRPLVVYIKPLLIHNGVLWLDCWERGLLLHNLERNNVRRVRGPPWSPFVALGLRSVSHSCIAYARSHLLLPKSM</sequence>
<dbReference type="InterPro" id="IPR017451">
    <property type="entry name" value="F-box-assoc_interact_dom"/>
</dbReference>
<dbReference type="CDD" id="cd22157">
    <property type="entry name" value="F-box_AtFBW1-like"/>
    <property type="match status" value="1"/>
</dbReference>
<evidence type="ECO:0000313" key="3">
    <source>
        <dbReference type="EMBL" id="CAI9103595.1"/>
    </source>
</evidence>